<comment type="cofactor">
    <cofactor evidence="7">
        <name>Mg(2+)</name>
        <dbReference type="ChEBI" id="CHEBI:18420"/>
    </cofactor>
    <text evidence="7">Binds 1 Mg(2+) ion per subunit.</text>
</comment>
<feature type="binding site" evidence="7">
    <location>
        <position position="69"/>
    </location>
    <ligand>
        <name>substrate</name>
    </ligand>
</feature>
<feature type="active site" description="Proton acceptor" evidence="7">
    <location>
        <position position="68"/>
    </location>
</feature>
<dbReference type="Gene3D" id="3.90.950.10">
    <property type="match status" value="1"/>
</dbReference>
<evidence type="ECO:0000256" key="3">
    <source>
        <dbReference type="ARBA" id="ARBA00022741"/>
    </source>
</evidence>
<comment type="catalytic activity">
    <reaction evidence="7">
        <text>ITP + H2O = IMP + diphosphate + H(+)</text>
        <dbReference type="Rhea" id="RHEA:29399"/>
        <dbReference type="ChEBI" id="CHEBI:15377"/>
        <dbReference type="ChEBI" id="CHEBI:15378"/>
        <dbReference type="ChEBI" id="CHEBI:33019"/>
        <dbReference type="ChEBI" id="CHEBI:58053"/>
        <dbReference type="ChEBI" id="CHEBI:61402"/>
        <dbReference type="EC" id="3.6.1.66"/>
    </reaction>
</comment>
<dbReference type="GO" id="GO:0036220">
    <property type="term" value="F:ITP diphosphatase activity"/>
    <property type="evidence" value="ECO:0007669"/>
    <property type="project" value="UniProtKB-EC"/>
</dbReference>
<keyword evidence="2 7" id="KW-0479">Metal-binding</keyword>
<sequence>MDLVLASGNAGKLAELRQLLGDGGLHLRAQSELGVEDVEETGLTFVENALLKARNAARLTGLPALADDSGLCVDALGGAPGLYSARYAGPGGDAARNIERLLHELDGMADDARGASFHCCIVLLRHATDPKPIVVEGDWRGRILRAPRGDGGFGYDPVFLDVAAGLSAAELAPEKKNHISHRGRALGALKLQLPDVLRQLYARGGSPVLSGPSCLHNRGSGTPP</sequence>
<feature type="binding site" evidence="7">
    <location>
        <begin position="153"/>
        <end position="156"/>
    </location>
    <ligand>
        <name>substrate</name>
    </ligand>
</feature>
<feature type="binding site" evidence="7">
    <location>
        <begin position="181"/>
        <end position="182"/>
    </location>
    <ligand>
        <name>substrate</name>
    </ligand>
</feature>
<keyword evidence="3 7" id="KW-0547">Nucleotide-binding</keyword>
<organism evidence="9 10">
    <name type="scientific">Luteimonas padinae</name>
    <dbReference type="NCBI Taxonomy" id="1714359"/>
    <lineage>
        <taxon>Bacteria</taxon>
        <taxon>Pseudomonadati</taxon>
        <taxon>Pseudomonadota</taxon>
        <taxon>Gammaproteobacteria</taxon>
        <taxon>Lysobacterales</taxon>
        <taxon>Lysobacteraceae</taxon>
        <taxon>Luteimonas</taxon>
    </lineage>
</organism>
<dbReference type="EC" id="3.6.1.66" evidence="7"/>
<comment type="catalytic activity">
    <reaction evidence="7">
        <text>XTP + H2O = XMP + diphosphate + H(+)</text>
        <dbReference type="Rhea" id="RHEA:28610"/>
        <dbReference type="ChEBI" id="CHEBI:15377"/>
        <dbReference type="ChEBI" id="CHEBI:15378"/>
        <dbReference type="ChEBI" id="CHEBI:33019"/>
        <dbReference type="ChEBI" id="CHEBI:57464"/>
        <dbReference type="ChEBI" id="CHEBI:61314"/>
        <dbReference type="EC" id="3.6.1.66"/>
    </reaction>
</comment>
<evidence type="ECO:0000313" key="9">
    <source>
        <dbReference type="EMBL" id="MFC0717194.1"/>
    </source>
</evidence>
<comment type="subunit">
    <text evidence="7">Homodimer.</text>
</comment>
<dbReference type="InterPro" id="IPR029001">
    <property type="entry name" value="ITPase-like_fam"/>
</dbReference>
<gene>
    <name evidence="9" type="primary">rdgB</name>
    <name evidence="9" type="ORF">ACFFFU_05465</name>
</gene>
<dbReference type="InterPro" id="IPR002637">
    <property type="entry name" value="RdgB/HAM1"/>
</dbReference>
<evidence type="ECO:0000256" key="6">
    <source>
        <dbReference type="ARBA" id="ARBA00023080"/>
    </source>
</evidence>
<evidence type="ECO:0000256" key="1">
    <source>
        <dbReference type="ARBA" id="ARBA00008023"/>
    </source>
</evidence>
<dbReference type="EMBL" id="JBHLTF010000026">
    <property type="protein sequence ID" value="MFC0717194.1"/>
    <property type="molecule type" value="Genomic_DNA"/>
</dbReference>
<evidence type="ECO:0000256" key="8">
    <source>
        <dbReference type="RuleBase" id="RU003781"/>
    </source>
</evidence>
<evidence type="ECO:0000256" key="7">
    <source>
        <dbReference type="HAMAP-Rule" id="MF_01405"/>
    </source>
</evidence>
<comment type="caution">
    <text evidence="9">The sequence shown here is derived from an EMBL/GenBank/DDBJ whole genome shotgun (WGS) entry which is preliminary data.</text>
</comment>
<name>A0ABV6SUT7_9GAMM</name>
<evidence type="ECO:0000256" key="2">
    <source>
        <dbReference type="ARBA" id="ARBA00022723"/>
    </source>
</evidence>
<keyword evidence="6 7" id="KW-0546">Nucleotide metabolism</keyword>
<comment type="similarity">
    <text evidence="1 7 8">Belongs to the HAM1 NTPase family.</text>
</comment>
<comment type="catalytic activity">
    <reaction evidence="7">
        <text>dITP + H2O = dIMP + diphosphate + H(+)</text>
        <dbReference type="Rhea" id="RHEA:28342"/>
        <dbReference type="ChEBI" id="CHEBI:15377"/>
        <dbReference type="ChEBI" id="CHEBI:15378"/>
        <dbReference type="ChEBI" id="CHEBI:33019"/>
        <dbReference type="ChEBI" id="CHEBI:61194"/>
        <dbReference type="ChEBI" id="CHEBI:61382"/>
        <dbReference type="EC" id="3.6.1.66"/>
    </reaction>
</comment>
<dbReference type="PANTHER" id="PTHR11067">
    <property type="entry name" value="INOSINE TRIPHOSPHATE PYROPHOSPHATASE/HAM1 PROTEIN"/>
    <property type="match status" value="1"/>
</dbReference>
<dbReference type="CDD" id="cd00515">
    <property type="entry name" value="HAM1"/>
    <property type="match status" value="1"/>
</dbReference>
<keyword evidence="4 7" id="KW-0378">Hydrolase</keyword>
<dbReference type="NCBIfam" id="TIGR00042">
    <property type="entry name" value="RdgB/HAM1 family non-canonical purine NTP pyrophosphatase"/>
    <property type="match status" value="1"/>
</dbReference>
<proteinExistence type="inferred from homology"/>
<dbReference type="HAMAP" id="MF_01405">
    <property type="entry name" value="Non_canon_purine_NTPase"/>
    <property type="match status" value="1"/>
</dbReference>
<keyword evidence="10" id="KW-1185">Reference proteome</keyword>
<feature type="binding site" evidence="7">
    <location>
        <position position="39"/>
    </location>
    <ligand>
        <name>Mg(2+)</name>
        <dbReference type="ChEBI" id="CHEBI:18420"/>
    </ligand>
</feature>
<feature type="binding site" evidence="7">
    <location>
        <position position="176"/>
    </location>
    <ligand>
        <name>substrate</name>
    </ligand>
</feature>
<dbReference type="Proteomes" id="UP001589898">
    <property type="component" value="Unassembled WGS sequence"/>
</dbReference>
<keyword evidence="5 7" id="KW-0460">Magnesium</keyword>
<reference evidence="9 10" key="1">
    <citation type="submission" date="2024-09" db="EMBL/GenBank/DDBJ databases">
        <authorList>
            <person name="Sun Q."/>
            <person name="Mori K."/>
        </authorList>
    </citation>
    <scope>NUCLEOTIDE SEQUENCE [LARGE SCALE GENOMIC DNA]</scope>
    <source>
        <strain evidence="9 10">KCTC 52403</strain>
    </source>
</reference>
<evidence type="ECO:0000313" key="10">
    <source>
        <dbReference type="Proteomes" id="UP001589898"/>
    </source>
</evidence>
<dbReference type="InterPro" id="IPR020922">
    <property type="entry name" value="dITP/XTP_pyrophosphatase"/>
</dbReference>
<feature type="binding site" evidence="7">
    <location>
        <position position="68"/>
    </location>
    <ligand>
        <name>Mg(2+)</name>
        <dbReference type="ChEBI" id="CHEBI:18420"/>
    </ligand>
</feature>
<evidence type="ECO:0000256" key="5">
    <source>
        <dbReference type="ARBA" id="ARBA00022842"/>
    </source>
</evidence>
<protein>
    <recommendedName>
        <fullName evidence="7">dITP/XTP pyrophosphatase</fullName>
        <ecNumber evidence="7">3.6.1.66</ecNumber>
    </recommendedName>
    <alternativeName>
        <fullName evidence="7">Non-canonical purine NTP pyrophosphatase</fullName>
    </alternativeName>
    <alternativeName>
        <fullName evidence="7">Non-standard purine NTP pyrophosphatase</fullName>
    </alternativeName>
    <alternativeName>
        <fullName evidence="7">Nucleoside-triphosphate diphosphatase</fullName>
    </alternativeName>
    <alternativeName>
        <fullName evidence="7">Nucleoside-triphosphate pyrophosphatase</fullName>
        <shortName evidence="7">NTPase</shortName>
    </alternativeName>
</protein>
<dbReference type="Pfam" id="PF01725">
    <property type="entry name" value="Ham1p_like"/>
    <property type="match status" value="1"/>
</dbReference>
<dbReference type="PANTHER" id="PTHR11067:SF9">
    <property type="entry name" value="INOSINE TRIPHOSPHATE PYROPHOSPHATASE"/>
    <property type="match status" value="1"/>
</dbReference>
<comment type="function">
    <text evidence="7">Pyrophosphatase that catalyzes the hydrolysis of nucleoside triphosphates to their monophosphate derivatives, with a high preference for the non-canonical purine nucleotides XTP (xanthosine triphosphate), dITP (deoxyinosine triphosphate) and ITP. Seems to function as a house-cleaning enzyme that removes non-canonical purine nucleotides from the nucleotide pool, thus preventing their incorporation into DNA/RNA and avoiding chromosomal lesions.</text>
</comment>
<dbReference type="SUPFAM" id="SSF52972">
    <property type="entry name" value="ITPase-like"/>
    <property type="match status" value="1"/>
</dbReference>
<feature type="binding site" evidence="7">
    <location>
        <begin position="7"/>
        <end position="12"/>
    </location>
    <ligand>
        <name>substrate</name>
    </ligand>
</feature>
<dbReference type="RefSeq" id="WP_189498510.1">
    <property type="nucleotide sequence ID" value="NZ_BMZT01000010.1"/>
</dbReference>
<evidence type="ECO:0000256" key="4">
    <source>
        <dbReference type="ARBA" id="ARBA00022801"/>
    </source>
</evidence>
<accession>A0ABV6SUT7</accession>